<reference evidence="6 7" key="1">
    <citation type="submission" date="2020-07" db="EMBL/GenBank/DDBJ databases">
        <title>Endozoicomonas sp. nov., isolated from sediment.</title>
        <authorList>
            <person name="Gu T."/>
        </authorList>
    </citation>
    <scope>NUCLEOTIDE SEQUENCE [LARGE SCALE GENOMIC DNA]</scope>
    <source>
        <strain evidence="6 7">SM1973</strain>
    </source>
</reference>
<dbReference type="GO" id="GO:0006935">
    <property type="term" value="P:chemotaxis"/>
    <property type="evidence" value="ECO:0007669"/>
    <property type="project" value="UniProtKB-ARBA"/>
</dbReference>
<dbReference type="Proteomes" id="UP000569732">
    <property type="component" value="Unassembled WGS sequence"/>
</dbReference>
<gene>
    <name evidence="6" type="ORF">H0A36_02420</name>
</gene>
<dbReference type="PANTHER" id="PTHR32089:SF112">
    <property type="entry name" value="LYSOZYME-LIKE PROTEIN-RELATED"/>
    <property type="match status" value="1"/>
</dbReference>
<feature type="domain" description="Methyl-accepting transducer" evidence="5">
    <location>
        <begin position="24"/>
        <end position="267"/>
    </location>
</feature>
<comment type="caution">
    <text evidence="6">The sequence shown here is derived from an EMBL/GenBank/DDBJ whole genome shotgun (WGS) entry which is preliminary data.</text>
</comment>
<evidence type="ECO:0000259" key="5">
    <source>
        <dbReference type="PROSITE" id="PS50111"/>
    </source>
</evidence>
<evidence type="ECO:0000256" key="4">
    <source>
        <dbReference type="SAM" id="Coils"/>
    </source>
</evidence>
<evidence type="ECO:0000313" key="6">
    <source>
        <dbReference type="EMBL" id="NYZ64844.1"/>
    </source>
</evidence>
<dbReference type="InterPro" id="IPR004089">
    <property type="entry name" value="MCPsignal_dom"/>
</dbReference>
<dbReference type="SMART" id="SM00283">
    <property type="entry name" value="MA"/>
    <property type="match status" value="1"/>
</dbReference>
<proteinExistence type="predicted"/>
<comment type="subcellular location">
    <subcellularLocation>
        <location evidence="1">Membrane</location>
    </subcellularLocation>
</comment>
<dbReference type="SUPFAM" id="SSF58104">
    <property type="entry name" value="Methyl-accepting chemotaxis protein (MCP) signaling domain"/>
    <property type="match status" value="1"/>
</dbReference>
<dbReference type="Pfam" id="PF00015">
    <property type="entry name" value="MCPsignal"/>
    <property type="match status" value="1"/>
</dbReference>
<dbReference type="Gene3D" id="1.20.120.30">
    <property type="entry name" value="Aspartate receptor, ligand-binding domain"/>
    <property type="match status" value="1"/>
</dbReference>
<accession>A0A853I3U5</accession>
<protein>
    <submittedName>
        <fullName evidence="6">CZB domain-containing protein</fullName>
    </submittedName>
</protein>
<evidence type="ECO:0000256" key="3">
    <source>
        <dbReference type="PROSITE-ProRule" id="PRU00284"/>
    </source>
</evidence>
<feature type="coiled-coil region" evidence="4">
    <location>
        <begin position="4"/>
        <end position="45"/>
    </location>
</feature>
<dbReference type="AlphaFoldDB" id="A0A853I3U5"/>
<keyword evidence="4" id="KW-0175">Coiled coil</keyword>
<sequence length="371" mass="41165">MFGSNKYKQQCFNLEQENKQLRDKVAELEKNVYEAEHGKDDLIREAKGGAENLKQLINTFFYGEQMIQNIREGLASAAQQLQGEKGNLMDADELFINTGKLLEALSNRVNGISEVATDSADSVQNLEKVASQITQFVGVIRDISEQTNLLALNAAIEAARAGETGRGFAVVADEVRNLAQKAGEASDEISTLVDTVVQGTQVSTSQIQKMVEATTAVNQETADIGNTVNEVLNMSRQMQGIIEESANTSFVQTMKLDHVAWKVSIYRHLIHQLPVQEGAIPDHAHCRLGDWYYHGEGKHYQNLMAYRHLEEPHKMLHVSGIQAIEAQLAGKHREVLKHLESMESASVKVVDCLSDLESAMRSSDDNHGFHH</sequence>
<name>A0A853I3U5_9GAMM</name>
<evidence type="ECO:0000256" key="1">
    <source>
        <dbReference type="ARBA" id="ARBA00004370"/>
    </source>
</evidence>
<keyword evidence="2 3" id="KW-0807">Transducer</keyword>
<dbReference type="PANTHER" id="PTHR32089">
    <property type="entry name" value="METHYL-ACCEPTING CHEMOTAXIS PROTEIN MCPB"/>
    <property type="match status" value="1"/>
</dbReference>
<dbReference type="GO" id="GO:0016020">
    <property type="term" value="C:membrane"/>
    <property type="evidence" value="ECO:0007669"/>
    <property type="project" value="UniProtKB-SubCell"/>
</dbReference>
<dbReference type="Gene3D" id="6.10.250.3200">
    <property type="match status" value="1"/>
</dbReference>
<evidence type="ECO:0000256" key="2">
    <source>
        <dbReference type="ARBA" id="ARBA00023224"/>
    </source>
</evidence>
<dbReference type="GO" id="GO:0007165">
    <property type="term" value="P:signal transduction"/>
    <property type="evidence" value="ECO:0007669"/>
    <property type="project" value="UniProtKB-KW"/>
</dbReference>
<organism evidence="6 7">
    <name type="scientific">Spartinivicinus marinus</name>
    <dbReference type="NCBI Taxonomy" id="2994442"/>
    <lineage>
        <taxon>Bacteria</taxon>
        <taxon>Pseudomonadati</taxon>
        <taxon>Pseudomonadota</taxon>
        <taxon>Gammaproteobacteria</taxon>
        <taxon>Oceanospirillales</taxon>
        <taxon>Zooshikellaceae</taxon>
        <taxon>Spartinivicinus</taxon>
    </lineage>
</organism>
<dbReference type="PROSITE" id="PS50111">
    <property type="entry name" value="CHEMOTAXIS_TRANSDUC_2"/>
    <property type="match status" value="1"/>
</dbReference>
<evidence type="ECO:0000313" key="7">
    <source>
        <dbReference type="Proteomes" id="UP000569732"/>
    </source>
</evidence>
<keyword evidence="7" id="KW-1185">Reference proteome</keyword>
<dbReference type="EMBL" id="JACCKB010000002">
    <property type="protein sequence ID" value="NYZ64844.1"/>
    <property type="molecule type" value="Genomic_DNA"/>
</dbReference>